<dbReference type="Proteomes" id="UP000462014">
    <property type="component" value="Unassembled WGS sequence"/>
</dbReference>
<organism evidence="1 2">
    <name type="scientific">Mucilaginibacter arboris</name>
    <dbReference type="NCBI Taxonomy" id="2682090"/>
    <lineage>
        <taxon>Bacteria</taxon>
        <taxon>Pseudomonadati</taxon>
        <taxon>Bacteroidota</taxon>
        <taxon>Sphingobacteriia</taxon>
        <taxon>Sphingobacteriales</taxon>
        <taxon>Sphingobacteriaceae</taxon>
        <taxon>Mucilaginibacter</taxon>
    </lineage>
</organism>
<evidence type="ECO:0000313" key="2">
    <source>
        <dbReference type="Proteomes" id="UP000462014"/>
    </source>
</evidence>
<dbReference type="AlphaFoldDB" id="A0A7K1SVJ2"/>
<reference evidence="1 2" key="1">
    <citation type="submission" date="2019-12" db="EMBL/GenBank/DDBJ databases">
        <title>Mucilaginibacter sp. HMF7410 genome sequencing and assembly.</title>
        <authorList>
            <person name="Kang H."/>
            <person name="Cha I."/>
            <person name="Kim H."/>
            <person name="Joh K."/>
        </authorList>
    </citation>
    <scope>NUCLEOTIDE SEQUENCE [LARGE SCALE GENOMIC DNA]</scope>
    <source>
        <strain evidence="1 2">HMF7410</strain>
    </source>
</reference>
<comment type="caution">
    <text evidence="1">The sequence shown here is derived from an EMBL/GenBank/DDBJ whole genome shotgun (WGS) entry which is preliminary data.</text>
</comment>
<sequence>MMEVIKESVKQTDLNALEEIADIFFPATPYTPAQEELWNWFMFALSAKGITIKTLQANEFAQFSDQLTKLTKAIYAQTRLQQTAVEKKEAEPD</sequence>
<accession>A0A7K1SVJ2</accession>
<gene>
    <name evidence="1" type="ORF">GO621_06880</name>
</gene>
<dbReference type="EMBL" id="WPIK01000005">
    <property type="protein sequence ID" value="MVN21257.1"/>
    <property type="molecule type" value="Genomic_DNA"/>
</dbReference>
<dbReference type="RefSeq" id="WP_157565448.1">
    <property type="nucleotide sequence ID" value="NZ_WPIK01000005.1"/>
</dbReference>
<keyword evidence="2" id="KW-1185">Reference proteome</keyword>
<protein>
    <submittedName>
        <fullName evidence="1">Uncharacterized protein</fullName>
    </submittedName>
</protein>
<evidence type="ECO:0000313" key="1">
    <source>
        <dbReference type="EMBL" id="MVN21257.1"/>
    </source>
</evidence>
<proteinExistence type="predicted"/>
<name>A0A7K1SVJ2_9SPHI</name>